<comment type="caution">
    <text evidence="11">The sequence shown here is derived from an EMBL/GenBank/DDBJ whole genome shotgun (WGS) entry which is preliminary data.</text>
</comment>
<dbReference type="PANTHER" id="PTHR12413:SF2">
    <property type="entry name" value="DOLICHYL PYROPHOSPHATE GLC1MAN9GLCNAC2 ALPHA-1,3-GLUCOSYLTRANSFERASE-RELATED"/>
    <property type="match status" value="1"/>
</dbReference>
<feature type="transmembrane region" description="Helical" evidence="10">
    <location>
        <begin position="308"/>
        <end position="327"/>
    </location>
</feature>
<accession>A0AAN7MBW9</accession>
<keyword evidence="5 10" id="KW-0808">Transferase</keyword>
<dbReference type="PANTHER" id="PTHR12413">
    <property type="entry name" value="DOLICHYL GLYCOSYLTRANSFERASE"/>
    <property type="match status" value="1"/>
</dbReference>
<evidence type="ECO:0000256" key="8">
    <source>
        <dbReference type="ARBA" id="ARBA00022989"/>
    </source>
</evidence>
<keyword evidence="4 10" id="KW-0328">Glycosyltransferase</keyword>
<sequence>MRELWWYIGVVTCLKLLLIPAYHSTDFEVHRNWLALTRSLPLCQWYSDETSPWTLDYPPFFAFFERFLSFFASLVDPKIVHLHEGLNCKSPTAIYFQRLTVIASDSCLFYAIHRLARNFGPIRRNLLWILVAWSPMLVIVDHIHFQYNGFLLGLLLLSISFLMEGRDLAGGFIFAVLLCFKHLFAVAAPVYFVYLLRHYCWGRGLLKGFFRLSVMGITVISVFAAAYGPFAYHGQIQQVLLRMFPFGRGLSHSYWAPNIWVFYIILDKMLVFMLRKLGFSFNPPISSFTGGLVGDVSSFSVLPKITPLTTFIIVLIALSPSLINVWSKPQPKSFSRWVAFAYTCGFLFGWHVHEKASLHFVIPLTVLAVQNLEDAMHYFLLSIVSCYSLFPLLFERQEYPIKVLLLLLHSLLMWLGFSYLYRKTELCEATVAANKLGGPHKASSSGEFKICSMTRIYLFGLVIIELYGQFLHPYLLGNDLPFLPLMMISTYCALGMTYSWIWQLRQIIRL</sequence>
<comment type="subcellular location">
    <subcellularLocation>
        <location evidence="1 10">Endoplasmic reticulum membrane</location>
        <topology evidence="1 10">Multi-pass membrane protein</topology>
    </subcellularLocation>
</comment>
<keyword evidence="9 10" id="KW-0472">Membrane</keyword>
<evidence type="ECO:0000256" key="4">
    <source>
        <dbReference type="ARBA" id="ARBA00022676"/>
    </source>
</evidence>
<dbReference type="GO" id="GO:0006487">
    <property type="term" value="P:protein N-linked glycosylation"/>
    <property type="evidence" value="ECO:0007669"/>
    <property type="project" value="TreeGrafter"/>
</dbReference>
<gene>
    <name evidence="11" type="ORF">SAY86_011905</name>
</gene>
<reference evidence="11 12" key="1">
    <citation type="journal article" date="2023" name="Hortic Res">
        <title>Pangenome of water caltrop reveals structural variations and asymmetric subgenome divergence after allopolyploidization.</title>
        <authorList>
            <person name="Zhang X."/>
            <person name="Chen Y."/>
            <person name="Wang L."/>
            <person name="Yuan Y."/>
            <person name="Fang M."/>
            <person name="Shi L."/>
            <person name="Lu R."/>
            <person name="Comes H.P."/>
            <person name="Ma Y."/>
            <person name="Chen Y."/>
            <person name="Huang G."/>
            <person name="Zhou Y."/>
            <person name="Zheng Z."/>
            <person name="Qiu Y."/>
        </authorList>
    </citation>
    <scope>NUCLEOTIDE SEQUENCE [LARGE SCALE GENOMIC DNA]</scope>
    <source>
        <strain evidence="11">F231</strain>
    </source>
</reference>
<evidence type="ECO:0000256" key="5">
    <source>
        <dbReference type="ARBA" id="ARBA00022679"/>
    </source>
</evidence>
<dbReference type="InterPro" id="IPR004856">
    <property type="entry name" value="Glyco_trans_ALG6/ALG8"/>
</dbReference>
<evidence type="ECO:0000256" key="2">
    <source>
        <dbReference type="ARBA" id="ARBA00004922"/>
    </source>
</evidence>
<feature type="transmembrane region" description="Helical" evidence="10">
    <location>
        <begin position="334"/>
        <end position="353"/>
    </location>
</feature>
<dbReference type="AlphaFoldDB" id="A0AAN7MBW9"/>
<proteinExistence type="inferred from homology"/>
<feature type="transmembrane region" description="Helical" evidence="10">
    <location>
        <begin position="5"/>
        <end position="23"/>
    </location>
</feature>
<feature type="transmembrane region" description="Helical" evidence="10">
    <location>
        <begin position="208"/>
        <end position="232"/>
    </location>
</feature>
<evidence type="ECO:0000256" key="3">
    <source>
        <dbReference type="ARBA" id="ARBA00008715"/>
    </source>
</evidence>
<evidence type="ECO:0000313" key="11">
    <source>
        <dbReference type="EMBL" id="KAK4793911.1"/>
    </source>
</evidence>
<dbReference type="Pfam" id="PF03155">
    <property type="entry name" value="Alg6_Alg8"/>
    <property type="match status" value="1"/>
</dbReference>
<keyword evidence="12" id="KW-1185">Reference proteome</keyword>
<feature type="transmembrane region" description="Helical" evidence="10">
    <location>
        <begin position="401"/>
        <end position="421"/>
    </location>
</feature>
<comment type="pathway">
    <text evidence="2 10">Protein modification; protein glycosylation.</text>
</comment>
<name>A0AAN7MBW9_TRANT</name>
<dbReference type="EMBL" id="JAXQNO010000007">
    <property type="protein sequence ID" value="KAK4793911.1"/>
    <property type="molecule type" value="Genomic_DNA"/>
</dbReference>
<feature type="transmembrane region" description="Helical" evidence="10">
    <location>
        <begin position="147"/>
        <end position="163"/>
    </location>
</feature>
<dbReference type="Proteomes" id="UP001346149">
    <property type="component" value="Unassembled WGS sequence"/>
</dbReference>
<comment type="similarity">
    <text evidence="3 10">Belongs to the ALG6/ALG8 glucosyltransferase family.</text>
</comment>
<keyword evidence="6 10" id="KW-0812">Transmembrane</keyword>
<feature type="transmembrane region" description="Helical" evidence="10">
    <location>
        <begin position="252"/>
        <end position="273"/>
    </location>
</feature>
<evidence type="ECO:0000256" key="7">
    <source>
        <dbReference type="ARBA" id="ARBA00022824"/>
    </source>
</evidence>
<evidence type="ECO:0000256" key="10">
    <source>
        <dbReference type="RuleBase" id="RU363110"/>
    </source>
</evidence>
<dbReference type="EC" id="2.4.1.-" evidence="10"/>
<protein>
    <recommendedName>
        <fullName evidence="10">Alpha-1,3-glucosyltransferase</fullName>
        <ecNumber evidence="10">2.4.1.-</ecNumber>
    </recommendedName>
</protein>
<keyword evidence="8 10" id="KW-1133">Transmembrane helix</keyword>
<evidence type="ECO:0000256" key="6">
    <source>
        <dbReference type="ARBA" id="ARBA00022692"/>
    </source>
</evidence>
<evidence type="ECO:0000256" key="9">
    <source>
        <dbReference type="ARBA" id="ARBA00023136"/>
    </source>
</evidence>
<evidence type="ECO:0000256" key="1">
    <source>
        <dbReference type="ARBA" id="ARBA00004477"/>
    </source>
</evidence>
<dbReference type="GO" id="GO:0042283">
    <property type="term" value="F:dolichyl pyrophosphate Glc1Man9GlcNAc2 alpha-1,3-glucosyltransferase activity"/>
    <property type="evidence" value="ECO:0007669"/>
    <property type="project" value="TreeGrafter"/>
</dbReference>
<evidence type="ECO:0000313" key="12">
    <source>
        <dbReference type="Proteomes" id="UP001346149"/>
    </source>
</evidence>
<keyword evidence="7 10" id="KW-0256">Endoplasmic reticulum</keyword>
<feature type="transmembrane region" description="Helical" evidence="10">
    <location>
        <begin position="169"/>
        <end position="196"/>
    </location>
</feature>
<dbReference type="GO" id="GO:0005789">
    <property type="term" value="C:endoplasmic reticulum membrane"/>
    <property type="evidence" value="ECO:0007669"/>
    <property type="project" value="UniProtKB-SubCell"/>
</dbReference>
<organism evidence="11 12">
    <name type="scientific">Trapa natans</name>
    <name type="common">Water chestnut</name>
    <dbReference type="NCBI Taxonomy" id="22666"/>
    <lineage>
        <taxon>Eukaryota</taxon>
        <taxon>Viridiplantae</taxon>
        <taxon>Streptophyta</taxon>
        <taxon>Embryophyta</taxon>
        <taxon>Tracheophyta</taxon>
        <taxon>Spermatophyta</taxon>
        <taxon>Magnoliopsida</taxon>
        <taxon>eudicotyledons</taxon>
        <taxon>Gunneridae</taxon>
        <taxon>Pentapetalae</taxon>
        <taxon>rosids</taxon>
        <taxon>malvids</taxon>
        <taxon>Myrtales</taxon>
        <taxon>Lythraceae</taxon>
        <taxon>Trapa</taxon>
    </lineage>
</organism>
<feature type="transmembrane region" description="Helical" evidence="10">
    <location>
        <begin position="482"/>
        <end position="501"/>
    </location>
</feature>